<dbReference type="NCBIfam" id="TIGR00059">
    <property type="entry name" value="L17"/>
    <property type="match status" value="1"/>
</dbReference>
<proteinExistence type="inferred from homology"/>
<comment type="caution">
    <text evidence="7">The sequence shown here is derived from an EMBL/GenBank/DDBJ whole genome shotgun (WGS) entry which is preliminary data.</text>
</comment>
<dbReference type="EMBL" id="LCOK01000005">
    <property type="protein sequence ID" value="KKU77207.1"/>
    <property type="molecule type" value="Genomic_DNA"/>
</dbReference>
<evidence type="ECO:0000313" key="8">
    <source>
        <dbReference type="Proteomes" id="UP000034682"/>
    </source>
</evidence>
<dbReference type="GO" id="GO:0003735">
    <property type="term" value="F:structural constituent of ribosome"/>
    <property type="evidence" value="ECO:0007669"/>
    <property type="project" value="InterPro"/>
</dbReference>
<dbReference type="PANTHER" id="PTHR14413">
    <property type="entry name" value="RIBOSOMAL PROTEIN L17"/>
    <property type="match status" value="1"/>
</dbReference>
<protein>
    <recommendedName>
        <fullName evidence="4 6">50S ribosomal protein L17</fullName>
    </recommendedName>
</protein>
<evidence type="ECO:0000256" key="4">
    <source>
        <dbReference type="ARBA" id="ARBA00035494"/>
    </source>
</evidence>
<reference evidence="7 8" key="1">
    <citation type="journal article" date="2015" name="Nature">
        <title>rRNA introns, odd ribosomes, and small enigmatic genomes across a large radiation of phyla.</title>
        <authorList>
            <person name="Brown C.T."/>
            <person name="Hug L.A."/>
            <person name="Thomas B.C."/>
            <person name="Sharon I."/>
            <person name="Castelle C.J."/>
            <person name="Singh A."/>
            <person name="Wilkins M.J."/>
            <person name="Williams K.H."/>
            <person name="Banfield J.F."/>
        </authorList>
    </citation>
    <scope>NUCLEOTIDE SEQUENCE [LARGE SCALE GENOMIC DNA]</scope>
</reference>
<evidence type="ECO:0000256" key="3">
    <source>
        <dbReference type="ARBA" id="ARBA00023274"/>
    </source>
</evidence>
<keyword evidence="2 5" id="KW-0689">Ribosomal protein</keyword>
<name>A0A0G1T626_9BACT</name>
<dbReference type="InterPro" id="IPR036373">
    <property type="entry name" value="Ribosomal_bL17_sf"/>
</dbReference>
<gene>
    <name evidence="7" type="ORF">UY02_C0005G0023</name>
</gene>
<dbReference type="Pfam" id="PF01196">
    <property type="entry name" value="Ribosomal_L17"/>
    <property type="match status" value="1"/>
</dbReference>
<evidence type="ECO:0000256" key="6">
    <source>
        <dbReference type="RuleBase" id="RU000661"/>
    </source>
</evidence>
<evidence type="ECO:0000313" key="7">
    <source>
        <dbReference type="EMBL" id="KKU77207.1"/>
    </source>
</evidence>
<dbReference type="SUPFAM" id="SSF64263">
    <property type="entry name" value="Prokaryotic ribosomal protein L17"/>
    <property type="match status" value="1"/>
</dbReference>
<dbReference type="GO" id="GO:0006412">
    <property type="term" value="P:translation"/>
    <property type="evidence" value="ECO:0007669"/>
    <property type="project" value="InterPro"/>
</dbReference>
<accession>A0A0G1T626</accession>
<dbReference type="InterPro" id="IPR000456">
    <property type="entry name" value="Ribosomal_bL17"/>
</dbReference>
<dbReference type="Proteomes" id="UP000034682">
    <property type="component" value="Unassembled WGS sequence"/>
</dbReference>
<evidence type="ECO:0000256" key="1">
    <source>
        <dbReference type="ARBA" id="ARBA00008777"/>
    </source>
</evidence>
<keyword evidence="3 5" id="KW-0687">Ribonucleoprotein</keyword>
<sequence length="111" mass="12849">MRKFHRTAGPRRSFVKGLANNLIMKEKMETTISRAKEIRPVVEHLVTLAKKQQLAAFRILLSRLPKQAAQKLYYDIAPRYKTRAGGYLRIIKEAKSRKRDATPLAIIEFVK</sequence>
<evidence type="ECO:0000256" key="5">
    <source>
        <dbReference type="RuleBase" id="RU000660"/>
    </source>
</evidence>
<evidence type="ECO:0000256" key="2">
    <source>
        <dbReference type="ARBA" id="ARBA00022980"/>
    </source>
</evidence>
<organism evidence="7 8">
    <name type="scientific">Candidatus Giovannonibacteria bacterium GW2011_GWB1_47_6b</name>
    <dbReference type="NCBI Taxonomy" id="1618655"/>
    <lineage>
        <taxon>Bacteria</taxon>
        <taxon>Candidatus Giovannoniibacteriota</taxon>
    </lineage>
</organism>
<dbReference type="PANTHER" id="PTHR14413:SF16">
    <property type="entry name" value="LARGE RIBOSOMAL SUBUNIT PROTEIN BL17M"/>
    <property type="match status" value="1"/>
</dbReference>
<dbReference type="Gene3D" id="3.90.1030.10">
    <property type="entry name" value="Ribosomal protein L17"/>
    <property type="match status" value="1"/>
</dbReference>
<dbReference type="GO" id="GO:0022625">
    <property type="term" value="C:cytosolic large ribosomal subunit"/>
    <property type="evidence" value="ECO:0007669"/>
    <property type="project" value="TreeGrafter"/>
</dbReference>
<comment type="similarity">
    <text evidence="1 5">Belongs to the bacterial ribosomal protein bL17 family.</text>
</comment>
<dbReference type="AlphaFoldDB" id="A0A0G1T626"/>